<comment type="subcellular location">
    <subcellularLocation>
        <location evidence="8">Cell inner membrane</location>
        <topology evidence="8">Multi-pass membrane protein</topology>
    </subcellularLocation>
    <subcellularLocation>
        <location evidence="1">Cell membrane</location>
        <topology evidence="1">Multi-pass membrane protein</topology>
    </subcellularLocation>
</comment>
<dbReference type="EMBL" id="JAFKCV010000009">
    <property type="protein sequence ID" value="MBN7826619.1"/>
    <property type="molecule type" value="Genomic_DNA"/>
</dbReference>
<keyword evidence="8" id="KW-0997">Cell inner membrane</keyword>
<keyword evidence="3 8" id="KW-0813">Transport</keyword>
<dbReference type="NCBIfam" id="TIGR00795">
    <property type="entry name" value="lctP"/>
    <property type="match status" value="1"/>
</dbReference>
<evidence type="ECO:0000313" key="9">
    <source>
        <dbReference type="EMBL" id="MBN7826619.1"/>
    </source>
</evidence>
<dbReference type="GO" id="GO:0015295">
    <property type="term" value="F:solute:proton symporter activity"/>
    <property type="evidence" value="ECO:0007669"/>
    <property type="project" value="TreeGrafter"/>
</dbReference>
<evidence type="ECO:0000256" key="1">
    <source>
        <dbReference type="ARBA" id="ARBA00004651"/>
    </source>
</evidence>
<evidence type="ECO:0000256" key="4">
    <source>
        <dbReference type="ARBA" id="ARBA00022475"/>
    </source>
</evidence>
<sequence>MDELQLLAALTPVISIFLLLVILRMPASRAMPLSLVMCALSSFYIWKVGIRQMAAAVLEGWMIALSILWIVFGALLLLNTLRQTGAMQTIRTGFMRLSPDPRVQVILIAWLFGSFLEGAAGFGTPAAICAPLLVALGFPALAAVVVALAANSTAVSFGAAGTPVLVGLAQGLPGSTHETLTSVALKAITLDLLIASLIPLILCVLLTLFFGDRRDWRAGLAMWPLALASGFSFTVPAWLVAYWLGPEFPSLLGSLTGLILMTWLVKHHLLLPATPWRFSGQTLPEEAADMPSMSLLAAWSPYLLAAFLLLISRLSSLPFRALLQSWSLNWPAILGTDISVQLQPLYLPGTLFMLAALSALFMQKARMTELWRAGCNSLQTLKAATLSLAAAVPMVRLFLHSGENQADLASMPVALSQWLAAMLADSWYLVATFVGALGSFIAGSATFSNMMFASVQQSVAMQAGLDEQWVLALQMIGANAGNMICVVNVVAAASVVKLQGQEGRIIRYTLWPMLYYCLAAGLMVSLLYQPD</sequence>
<feature type="transmembrane region" description="Helical" evidence="8">
    <location>
        <begin position="427"/>
        <end position="452"/>
    </location>
</feature>
<evidence type="ECO:0000256" key="3">
    <source>
        <dbReference type="ARBA" id="ARBA00022448"/>
    </source>
</evidence>
<feature type="transmembrane region" description="Helical" evidence="8">
    <location>
        <begin position="102"/>
        <end position="122"/>
    </location>
</feature>
<keyword evidence="4" id="KW-1003">Cell membrane</keyword>
<name>A0A939IRZ3_9ALTE</name>
<dbReference type="GO" id="GO:0015129">
    <property type="term" value="F:lactate transmembrane transporter activity"/>
    <property type="evidence" value="ECO:0007669"/>
    <property type="project" value="UniProtKB-UniRule"/>
</dbReference>
<feature type="transmembrane region" description="Helical" evidence="8">
    <location>
        <begin position="155"/>
        <end position="172"/>
    </location>
</feature>
<feature type="transmembrane region" description="Helical" evidence="8">
    <location>
        <begin position="192"/>
        <end position="211"/>
    </location>
</feature>
<feature type="transmembrane region" description="Helical" evidence="8">
    <location>
        <begin position="61"/>
        <end position="81"/>
    </location>
</feature>
<gene>
    <name evidence="9" type="ORF">J0A66_15395</name>
</gene>
<evidence type="ECO:0000256" key="2">
    <source>
        <dbReference type="ARBA" id="ARBA00010100"/>
    </source>
</evidence>
<feature type="transmembrane region" description="Helical" evidence="8">
    <location>
        <begin position="292"/>
        <end position="311"/>
    </location>
</feature>
<dbReference type="InterPro" id="IPR003804">
    <property type="entry name" value="Lactate_perm"/>
</dbReference>
<feature type="transmembrane region" description="Helical" evidence="8">
    <location>
        <begin position="30"/>
        <end position="49"/>
    </location>
</feature>
<feature type="transmembrane region" description="Helical" evidence="8">
    <location>
        <begin position="251"/>
        <end position="271"/>
    </location>
</feature>
<dbReference type="Pfam" id="PF02652">
    <property type="entry name" value="Lactate_perm"/>
    <property type="match status" value="1"/>
</dbReference>
<protein>
    <recommendedName>
        <fullName evidence="8">L-lactate permease</fullName>
    </recommendedName>
</protein>
<feature type="transmembrane region" description="Helical" evidence="8">
    <location>
        <begin position="128"/>
        <end position="148"/>
    </location>
</feature>
<comment type="function">
    <text evidence="8">Uptake of L-lactate across the membrane. Can also transport D-lactate and glycolate.</text>
</comment>
<feature type="transmembrane region" description="Helical" evidence="8">
    <location>
        <begin position="223"/>
        <end position="245"/>
    </location>
</feature>
<feature type="transmembrane region" description="Helical" evidence="8">
    <location>
        <begin position="6"/>
        <end position="23"/>
    </location>
</feature>
<dbReference type="PANTHER" id="PTHR30003:SF0">
    <property type="entry name" value="GLYCOLATE PERMEASE GLCA-RELATED"/>
    <property type="match status" value="1"/>
</dbReference>
<feature type="transmembrane region" description="Helical" evidence="8">
    <location>
        <begin position="508"/>
        <end position="528"/>
    </location>
</feature>
<keyword evidence="10" id="KW-1185">Reference proteome</keyword>
<organism evidence="9 10">
    <name type="scientific">Bowmanella dokdonensis</name>
    <dbReference type="NCBI Taxonomy" id="751969"/>
    <lineage>
        <taxon>Bacteria</taxon>
        <taxon>Pseudomonadati</taxon>
        <taxon>Pseudomonadota</taxon>
        <taxon>Gammaproteobacteria</taxon>
        <taxon>Alteromonadales</taxon>
        <taxon>Alteromonadaceae</taxon>
        <taxon>Bowmanella</taxon>
    </lineage>
</organism>
<feature type="transmembrane region" description="Helical" evidence="8">
    <location>
        <begin position="345"/>
        <end position="362"/>
    </location>
</feature>
<dbReference type="RefSeq" id="WP_206574730.1">
    <property type="nucleotide sequence ID" value="NZ_JAFKCV010000009.1"/>
</dbReference>
<proteinExistence type="inferred from homology"/>
<dbReference type="GO" id="GO:0005886">
    <property type="term" value="C:plasma membrane"/>
    <property type="evidence" value="ECO:0007669"/>
    <property type="project" value="UniProtKB-SubCell"/>
</dbReference>
<evidence type="ECO:0000256" key="8">
    <source>
        <dbReference type="RuleBase" id="RU365092"/>
    </source>
</evidence>
<accession>A0A939IRZ3</accession>
<evidence type="ECO:0000256" key="5">
    <source>
        <dbReference type="ARBA" id="ARBA00022692"/>
    </source>
</evidence>
<keyword evidence="7 8" id="KW-0472">Membrane</keyword>
<dbReference type="Proteomes" id="UP000664654">
    <property type="component" value="Unassembled WGS sequence"/>
</dbReference>
<dbReference type="PANTHER" id="PTHR30003">
    <property type="entry name" value="L-LACTATE PERMEASE"/>
    <property type="match status" value="1"/>
</dbReference>
<evidence type="ECO:0000256" key="6">
    <source>
        <dbReference type="ARBA" id="ARBA00022989"/>
    </source>
</evidence>
<keyword evidence="6 8" id="KW-1133">Transmembrane helix</keyword>
<reference evidence="9" key="1">
    <citation type="submission" date="2021-03" db="EMBL/GenBank/DDBJ databases">
        <title>novel species isolated from a fishpond in China.</title>
        <authorList>
            <person name="Lu H."/>
            <person name="Cai Z."/>
        </authorList>
    </citation>
    <scope>NUCLEOTIDE SEQUENCE</scope>
    <source>
        <strain evidence="9">JCM 30855</strain>
    </source>
</reference>
<comment type="caution">
    <text evidence="9">The sequence shown here is derived from an EMBL/GenBank/DDBJ whole genome shotgun (WGS) entry which is preliminary data.</text>
</comment>
<dbReference type="AlphaFoldDB" id="A0A939IRZ3"/>
<comment type="similarity">
    <text evidence="2 8">Belongs to the lactate permease family.</text>
</comment>
<evidence type="ECO:0000256" key="7">
    <source>
        <dbReference type="ARBA" id="ARBA00023136"/>
    </source>
</evidence>
<feature type="transmembrane region" description="Helical" evidence="8">
    <location>
        <begin position="472"/>
        <end position="496"/>
    </location>
</feature>
<evidence type="ECO:0000313" key="10">
    <source>
        <dbReference type="Proteomes" id="UP000664654"/>
    </source>
</evidence>
<keyword evidence="5 8" id="KW-0812">Transmembrane</keyword>